<dbReference type="FunCoup" id="A0LS79">
    <property type="interactions" value="27"/>
</dbReference>
<evidence type="ECO:0000313" key="12">
    <source>
        <dbReference type="EMBL" id="ABK52289.1"/>
    </source>
</evidence>
<dbReference type="InterPro" id="IPR003018">
    <property type="entry name" value="GAF"/>
</dbReference>
<accession>A0LS79</accession>
<dbReference type="GO" id="GO:0070483">
    <property type="term" value="P:detection of hypoxia"/>
    <property type="evidence" value="ECO:0007669"/>
    <property type="project" value="UniProtKB-ARBA"/>
</dbReference>
<proteinExistence type="predicted"/>
<dbReference type="GO" id="GO:0000287">
    <property type="term" value="F:magnesium ion binding"/>
    <property type="evidence" value="ECO:0007669"/>
    <property type="project" value="UniProtKB-ARBA"/>
</dbReference>
<dbReference type="GO" id="GO:0070025">
    <property type="term" value="F:carbon monoxide binding"/>
    <property type="evidence" value="ECO:0007669"/>
    <property type="project" value="UniProtKB-ARBA"/>
</dbReference>
<evidence type="ECO:0000256" key="1">
    <source>
        <dbReference type="ARBA" id="ARBA00001946"/>
    </source>
</evidence>
<dbReference type="InterPro" id="IPR036890">
    <property type="entry name" value="HATPase_C_sf"/>
</dbReference>
<feature type="domain" description="GAF" evidence="11">
    <location>
        <begin position="27"/>
        <end position="175"/>
    </location>
</feature>
<keyword evidence="8" id="KW-0460">Magnesium</keyword>
<gene>
    <name evidence="12" type="ordered locus">Acel_0516</name>
</gene>
<dbReference type="GO" id="GO:0019825">
    <property type="term" value="F:oxygen binding"/>
    <property type="evidence" value="ECO:0007669"/>
    <property type="project" value="UniProtKB-ARBA"/>
</dbReference>
<dbReference type="CDD" id="cd16917">
    <property type="entry name" value="HATPase_UhpB-NarQ-NarX-like"/>
    <property type="match status" value="1"/>
</dbReference>
<dbReference type="KEGG" id="ace:Acel_0516"/>
<keyword evidence="3" id="KW-0963">Cytoplasm</keyword>
<dbReference type="GO" id="GO:0020037">
    <property type="term" value="F:heme binding"/>
    <property type="evidence" value="ECO:0007669"/>
    <property type="project" value="UniProtKB-ARBA"/>
</dbReference>
<dbReference type="InParanoid" id="A0LS79"/>
<keyword evidence="7 12" id="KW-0418">Kinase</keyword>
<evidence type="ECO:0000313" key="13">
    <source>
        <dbReference type="Proteomes" id="UP000008221"/>
    </source>
</evidence>
<evidence type="ECO:0000256" key="8">
    <source>
        <dbReference type="ARBA" id="ARBA00022842"/>
    </source>
</evidence>
<evidence type="ECO:0000256" key="9">
    <source>
        <dbReference type="ARBA" id="ARBA00023004"/>
    </source>
</evidence>
<dbReference type="SUPFAM" id="SSF55874">
    <property type="entry name" value="ATPase domain of HSP90 chaperone/DNA topoisomerase II/histidine kinase"/>
    <property type="match status" value="1"/>
</dbReference>
<dbReference type="Pfam" id="PF13185">
    <property type="entry name" value="GAF_2"/>
    <property type="match status" value="1"/>
</dbReference>
<keyword evidence="13" id="KW-1185">Reference proteome</keyword>
<organism evidence="12 13">
    <name type="scientific">Acidothermus cellulolyticus (strain ATCC 43068 / DSM 8971 / 11B)</name>
    <dbReference type="NCBI Taxonomy" id="351607"/>
    <lineage>
        <taxon>Bacteria</taxon>
        <taxon>Bacillati</taxon>
        <taxon>Actinomycetota</taxon>
        <taxon>Actinomycetes</taxon>
        <taxon>Acidothermales</taxon>
        <taxon>Acidothermaceae</taxon>
        <taxon>Acidothermus</taxon>
    </lineage>
</organism>
<dbReference type="InterPro" id="IPR003594">
    <property type="entry name" value="HATPase_dom"/>
</dbReference>
<dbReference type="Proteomes" id="UP000008221">
    <property type="component" value="Chromosome"/>
</dbReference>
<dbReference type="InterPro" id="IPR011712">
    <property type="entry name" value="Sig_transdc_His_kin_sub3_dim/P"/>
</dbReference>
<comment type="cofactor">
    <cofactor evidence="2">
        <name>heme</name>
        <dbReference type="ChEBI" id="CHEBI:30413"/>
    </cofactor>
</comment>
<dbReference type="GO" id="GO:0005524">
    <property type="term" value="F:ATP binding"/>
    <property type="evidence" value="ECO:0007669"/>
    <property type="project" value="UniProtKB-ARBA"/>
</dbReference>
<evidence type="ECO:0000256" key="6">
    <source>
        <dbReference type="ARBA" id="ARBA00022723"/>
    </source>
</evidence>
<dbReference type="AlphaFoldDB" id="A0LS79"/>
<evidence type="ECO:0000256" key="4">
    <source>
        <dbReference type="ARBA" id="ARBA00022553"/>
    </source>
</evidence>
<dbReference type="GO" id="GO:0000155">
    <property type="term" value="F:phosphorelay sensor kinase activity"/>
    <property type="evidence" value="ECO:0007669"/>
    <property type="project" value="InterPro"/>
</dbReference>
<name>A0LS79_ACIC1</name>
<keyword evidence="10" id="KW-0902">Two-component regulatory system</keyword>
<dbReference type="GO" id="GO:0016020">
    <property type="term" value="C:membrane"/>
    <property type="evidence" value="ECO:0007669"/>
    <property type="project" value="InterPro"/>
</dbReference>
<dbReference type="eggNOG" id="COG2203">
    <property type="taxonomic scope" value="Bacteria"/>
</dbReference>
<protein>
    <submittedName>
        <fullName evidence="12">Putative signal transduction histidine kinase</fullName>
    </submittedName>
</protein>
<dbReference type="SUPFAM" id="SSF55781">
    <property type="entry name" value="GAF domain-like"/>
    <property type="match status" value="1"/>
</dbReference>
<dbReference type="GO" id="GO:0019826">
    <property type="term" value="F:oxygen sensor activity"/>
    <property type="evidence" value="ECO:0007669"/>
    <property type="project" value="UniProtKB-ARBA"/>
</dbReference>
<evidence type="ECO:0000256" key="5">
    <source>
        <dbReference type="ARBA" id="ARBA00022679"/>
    </source>
</evidence>
<keyword evidence="6" id="KW-0479">Metal-binding</keyword>
<dbReference type="RefSeq" id="WP_011719352.1">
    <property type="nucleotide sequence ID" value="NC_008578.1"/>
</dbReference>
<dbReference type="FunFam" id="3.30.450.40:FF:000052">
    <property type="entry name" value="Oxygen sensor histidine kinase response regulator DevS/DosS"/>
    <property type="match status" value="1"/>
</dbReference>
<dbReference type="Gene3D" id="1.20.5.1930">
    <property type="match status" value="1"/>
</dbReference>
<comment type="cofactor">
    <cofactor evidence="1">
        <name>Mg(2+)</name>
        <dbReference type="ChEBI" id="CHEBI:18420"/>
    </cofactor>
</comment>
<evidence type="ECO:0000256" key="3">
    <source>
        <dbReference type="ARBA" id="ARBA00022490"/>
    </source>
</evidence>
<reference evidence="12 13" key="1">
    <citation type="journal article" date="2009" name="Genome Res.">
        <title>Complete genome of the cellulolytic thermophile Acidothermus cellulolyticus 11B provides insights into its ecophysiological and evolutionary adaptations.</title>
        <authorList>
            <person name="Barabote R.D."/>
            <person name="Xie G."/>
            <person name="Leu D.H."/>
            <person name="Normand P."/>
            <person name="Necsulea A."/>
            <person name="Daubin V."/>
            <person name="Medigue C."/>
            <person name="Adney W.S."/>
            <person name="Xu X.C."/>
            <person name="Lapidus A."/>
            <person name="Parales R.E."/>
            <person name="Detter C."/>
            <person name="Pujic P."/>
            <person name="Bruce D."/>
            <person name="Lavire C."/>
            <person name="Challacombe J.F."/>
            <person name="Brettin T.S."/>
            <person name="Berry A.M."/>
        </authorList>
    </citation>
    <scope>NUCLEOTIDE SEQUENCE [LARGE SCALE GENOMIC DNA]</scope>
    <source>
        <strain evidence="13">ATCC 43068 / DSM 8971 / 11B</strain>
    </source>
</reference>
<dbReference type="PANTHER" id="PTHR24421">
    <property type="entry name" value="NITRATE/NITRITE SENSOR PROTEIN NARX-RELATED"/>
    <property type="match status" value="1"/>
</dbReference>
<evidence type="ECO:0000259" key="11">
    <source>
        <dbReference type="SMART" id="SM00065"/>
    </source>
</evidence>
<dbReference type="Pfam" id="PF02518">
    <property type="entry name" value="HATPase_c"/>
    <property type="match status" value="1"/>
</dbReference>
<dbReference type="Gene3D" id="3.30.565.10">
    <property type="entry name" value="Histidine kinase-like ATPase, C-terminal domain"/>
    <property type="match status" value="1"/>
</dbReference>
<dbReference type="PANTHER" id="PTHR24421:SF56">
    <property type="entry name" value="OXYGEN SENSOR HISTIDINE KINASE RESPONSE REGULATOR DOST"/>
    <property type="match status" value="1"/>
</dbReference>
<dbReference type="SMART" id="SM00065">
    <property type="entry name" value="GAF"/>
    <property type="match status" value="1"/>
</dbReference>
<dbReference type="STRING" id="351607.Acel_0516"/>
<dbReference type="Pfam" id="PF07730">
    <property type="entry name" value="HisKA_3"/>
    <property type="match status" value="1"/>
</dbReference>
<keyword evidence="9" id="KW-0408">Iron</keyword>
<evidence type="ECO:0000256" key="7">
    <source>
        <dbReference type="ARBA" id="ARBA00022777"/>
    </source>
</evidence>
<evidence type="ECO:0000256" key="10">
    <source>
        <dbReference type="ARBA" id="ARBA00023012"/>
    </source>
</evidence>
<keyword evidence="5" id="KW-0808">Transferase</keyword>
<dbReference type="GO" id="GO:0046983">
    <property type="term" value="F:protein dimerization activity"/>
    <property type="evidence" value="ECO:0007669"/>
    <property type="project" value="InterPro"/>
</dbReference>
<keyword evidence="4" id="KW-0597">Phosphoprotein</keyword>
<dbReference type="InterPro" id="IPR050482">
    <property type="entry name" value="Sensor_HK_TwoCompSys"/>
</dbReference>
<evidence type="ECO:0000256" key="2">
    <source>
        <dbReference type="ARBA" id="ARBA00001971"/>
    </source>
</evidence>
<dbReference type="GO" id="GO:0070026">
    <property type="term" value="F:nitric oxide binding"/>
    <property type="evidence" value="ECO:0007669"/>
    <property type="project" value="UniProtKB-ARBA"/>
</dbReference>
<dbReference type="eggNOG" id="COG4585">
    <property type="taxonomic scope" value="Bacteria"/>
</dbReference>
<dbReference type="InterPro" id="IPR029016">
    <property type="entry name" value="GAF-like_dom_sf"/>
</dbReference>
<sequence>MPHRAIRDPEQLHALLDAVLLIEQDLDLRSTLQRIVGAACALTGARYGALGVLDAAGTGLSEFVYTGLDAETAARIGPPPKGIGVLGLLIRDPRPIRLADLAAHPAAVGFPPGHPPMRSFLGVPVRVGDDVYGNLYLTEKRDAAEFTADDEALVVAFAKAAGLAIRNARLHARVEELALAADRERIARELHDTVIQRLFATGLALQSVVPITEVPAVRKQILETVADLDETIRQIRTTIFSLEPPPETAPSLRARLLEITSDAARGLGFEPEVRFAGPVDAVVPEPIGREILVVAREALANVARHAHARHVEVRLAVDGGESAAGGAPAAVILSVTDDGVGVDEAVIHGGRSRRGGHGLRNMRERAEALGGVFSIQPVDGGGTLLEWRVPLT</sequence>
<dbReference type="EMBL" id="CP000481">
    <property type="protein sequence ID" value="ABK52289.1"/>
    <property type="molecule type" value="Genomic_DNA"/>
</dbReference>
<dbReference type="HOGENOM" id="CLU_000445_20_13_11"/>
<dbReference type="Gene3D" id="3.30.450.40">
    <property type="match status" value="1"/>
</dbReference>